<feature type="region of interest" description="Disordered" evidence="8">
    <location>
        <begin position="710"/>
        <end position="732"/>
    </location>
</feature>
<evidence type="ECO:0000256" key="1">
    <source>
        <dbReference type="ARBA" id="ARBA00006155"/>
    </source>
</evidence>
<dbReference type="GO" id="GO:0005524">
    <property type="term" value="F:ATP binding"/>
    <property type="evidence" value="ECO:0007669"/>
    <property type="project" value="UniProtKB-UniRule"/>
</dbReference>
<dbReference type="GO" id="GO:0010906">
    <property type="term" value="P:regulation of glucose metabolic process"/>
    <property type="evidence" value="ECO:0007669"/>
    <property type="project" value="TreeGrafter"/>
</dbReference>
<dbReference type="OrthoDB" id="407390at2759"/>
<evidence type="ECO:0000256" key="6">
    <source>
        <dbReference type="ARBA" id="ARBA00023128"/>
    </source>
</evidence>
<reference evidence="10" key="1">
    <citation type="submission" date="2021-06" db="EMBL/GenBank/DDBJ databases">
        <authorList>
            <person name="Kallberg Y."/>
            <person name="Tangrot J."/>
            <person name="Rosling A."/>
        </authorList>
    </citation>
    <scope>NUCLEOTIDE SEQUENCE</scope>
    <source>
        <strain evidence="10">IN212</strain>
    </source>
</reference>
<feature type="compositionally biased region" description="Polar residues" evidence="8">
    <location>
        <begin position="580"/>
        <end position="608"/>
    </location>
</feature>
<evidence type="ECO:0000256" key="8">
    <source>
        <dbReference type="SAM" id="MobiDB-lite"/>
    </source>
</evidence>
<evidence type="ECO:0000256" key="5">
    <source>
        <dbReference type="ARBA" id="ARBA00022840"/>
    </source>
</evidence>
<feature type="region of interest" description="Disordered" evidence="8">
    <location>
        <begin position="558"/>
        <end position="680"/>
    </location>
</feature>
<dbReference type="Gene3D" id="3.30.565.10">
    <property type="entry name" value="Histidine kinase-like ATPase, C-terminal domain"/>
    <property type="match status" value="1"/>
</dbReference>
<feature type="region of interest" description="Disordered" evidence="8">
    <location>
        <begin position="1"/>
        <end position="63"/>
    </location>
</feature>
<keyword evidence="11" id="KW-1185">Reference proteome</keyword>
<dbReference type="Pfam" id="PF10436">
    <property type="entry name" value="BCDHK_Adom3"/>
    <property type="match status" value="1"/>
</dbReference>
<keyword evidence="5 7" id="KW-0067">ATP-binding</keyword>
<comment type="subcellular location">
    <subcellularLocation>
        <location evidence="7">Mitochondrion matrix</location>
    </subcellularLocation>
</comment>
<feature type="compositionally biased region" description="Basic residues" evidence="8">
    <location>
        <begin position="661"/>
        <end position="671"/>
    </location>
</feature>
<evidence type="ECO:0000313" key="10">
    <source>
        <dbReference type="EMBL" id="CAG8591838.1"/>
    </source>
</evidence>
<dbReference type="EMBL" id="CAJVPZ010007901">
    <property type="protein sequence ID" value="CAG8591838.1"/>
    <property type="molecule type" value="Genomic_DNA"/>
</dbReference>
<keyword evidence="6 7" id="KW-0496">Mitochondrion</keyword>
<feature type="compositionally biased region" description="Polar residues" evidence="8">
    <location>
        <begin position="1"/>
        <end position="37"/>
    </location>
</feature>
<dbReference type="InterPro" id="IPR036890">
    <property type="entry name" value="HATPase_C_sf"/>
</dbReference>
<feature type="domain" description="Branched-chain alpha-ketoacid dehydrogenase kinase/Pyruvate dehydrogenase kinase N-terminal" evidence="9">
    <location>
        <begin position="92"/>
        <end position="255"/>
    </location>
</feature>
<protein>
    <recommendedName>
        <fullName evidence="7">Protein-serine/threonine kinase</fullName>
        <ecNumber evidence="7">2.7.11.-</ecNumber>
    </recommendedName>
</protein>
<keyword evidence="3 7" id="KW-0547">Nucleotide-binding</keyword>
<feature type="compositionally biased region" description="Polar residues" evidence="8">
    <location>
        <begin position="646"/>
        <end position="655"/>
    </location>
</feature>
<feature type="compositionally biased region" description="Acidic residues" evidence="8">
    <location>
        <begin position="560"/>
        <end position="571"/>
    </location>
</feature>
<dbReference type="PANTHER" id="PTHR11947:SF25">
    <property type="entry name" value="[PYRUVATE DEHYDROGENASE (ACETYL-TRANSFERRING)] KINASE 2, MITOCHONDRIAL"/>
    <property type="match status" value="1"/>
</dbReference>
<feature type="non-terminal residue" evidence="10">
    <location>
        <position position="740"/>
    </location>
</feature>
<organism evidence="10 11">
    <name type="scientific">Racocetra fulgida</name>
    <dbReference type="NCBI Taxonomy" id="60492"/>
    <lineage>
        <taxon>Eukaryota</taxon>
        <taxon>Fungi</taxon>
        <taxon>Fungi incertae sedis</taxon>
        <taxon>Mucoromycota</taxon>
        <taxon>Glomeromycotina</taxon>
        <taxon>Glomeromycetes</taxon>
        <taxon>Diversisporales</taxon>
        <taxon>Gigasporaceae</taxon>
        <taxon>Racocetra</taxon>
    </lineage>
</organism>
<dbReference type="AlphaFoldDB" id="A0A9N9C8D7"/>
<evidence type="ECO:0000256" key="2">
    <source>
        <dbReference type="ARBA" id="ARBA00022679"/>
    </source>
</evidence>
<dbReference type="EC" id="2.7.11.-" evidence="7"/>
<dbReference type="SUPFAM" id="SSF55874">
    <property type="entry name" value="ATPase domain of HSP90 chaperone/DNA topoisomerase II/histidine kinase"/>
    <property type="match status" value="1"/>
</dbReference>
<dbReference type="Pfam" id="PF11022">
    <property type="entry name" value="ATP19"/>
    <property type="match status" value="1"/>
</dbReference>
<keyword evidence="2 7" id="KW-0808">Transferase</keyword>
<comment type="caution">
    <text evidence="10">The sequence shown here is derived from an EMBL/GenBank/DDBJ whole genome shotgun (WGS) entry which is preliminary data.</text>
</comment>
<feature type="compositionally biased region" description="Polar residues" evidence="8">
    <location>
        <begin position="718"/>
        <end position="728"/>
    </location>
</feature>
<dbReference type="GO" id="GO:0004740">
    <property type="term" value="F:pyruvate dehydrogenase (acetyl-transferring) kinase activity"/>
    <property type="evidence" value="ECO:0007669"/>
    <property type="project" value="TreeGrafter"/>
</dbReference>
<evidence type="ECO:0000256" key="3">
    <source>
        <dbReference type="ARBA" id="ARBA00022741"/>
    </source>
</evidence>
<dbReference type="GO" id="GO:0005759">
    <property type="term" value="C:mitochondrial matrix"/>
    <property type="evidence" value="ECO:0007669"/>
    <property type="project" value="UniProtKB-SubCell"/>
</dbReference>
<evidence type="ECO:0000256" key="7">
    <source>
        <dbReference type="RuleBase" id="RU366032"/>
    </source>
</evidence>
<keyword evidence="4 7" id="KW-0418">Kinase</keyword>
<dbReference type="Proteomes" id="UP000789396">
    <property type="component" value="Unassembled WGS sequence"/>
</dbReference>
<dbReference type="InterPro" id="IPR018955">
    <property type="entry name" value="BCDHK/PDK_N"/>
</dbReference>
<gene>
    <name evidence="10" type="ORF">RFULGI_LOCUS6259</name>
</gene>
<comment type="similarity">
    <text evidence="1 7">Belongs to the PDK/BCKDK protein kinase family.</text>
</comment>
<dbReference type="InterPro" id="IPR036784">
    <property type="entry name" value="AK/P_DHK_N_sf"/>
</dbReference>
<dbReference type="PANTHER" id="PTHR11947">
    <property type="entry name" value="PYRUVATE DEHYDROGENASE KINASE"/>
    <property type="match status" value="1"/>
</dbReference>
<dbReference type="InterPro" id="IPR021278">
    <property type="entry name" value="ATP19"/>
</dbReference>
<feature type="non-terminal residue" evidence="10">
    <location>
        <position position="1"/>
    </location>
</feature>
<evidence type="ECO:0000313" key="11">
    <source>
        <dbReference type="Proteomes" id="UP000789396"/>
    </source>
</evidence>
<feature type="compositionally biased region" description="Low complexity" evidence="8">
    <location>
        <begin position="47"/>
        <end position="63"/>
    </location>
</feature>
<evidence type="ECO:0000259" key="9">
    <source>
        <dbReference type="Pfam" id="PF10436"/>
    </source>
</evidence>
<sequence length="740" mass="83216">NSRGGLSGELSFSTTTSPKAEPIQYTSLNPNFRTISPNHVAPPPPNTVNSSTTTPSPPQISIKSTGQYRAYSPQHFYQNRILDQYASQSVNPITLRQLIVFGRNLTEERIIKSGNYVRSELPVRIAHRIRDFQNLPFIVGTNPHLARVYDLYWFAFEKLRKIPPIRTIEENNEWCETIKGLLKDHLVVIPQLAMGIMECSEHLSGEQIDRFMNTMLRSRISRRVLAEQQIALTENWHDPGYAYDQSENDGWIGVISTHCKANEIVEKCAKMTRNFYKTYYDVEPPQILVDGQVDTTFAYIPDHIEYIIHELLMNSVKGVIEKHAPSILSTSQSPSKQMLESSQLFPPITVTICSGPTDLYFRVSDQGGGIPDKVYPYIWSFARKSNDQKILHKFTNFSKVPQMAATLEEYERHIIPPDLGLGIGLPMSKVYAEYWGGGLNLYSLDGYGVDAYVKITKLGNRTENLSTSGQINDLIQQLRGAANTLNALMESDSNKNSIRANLSFSSDDINNYGTAEGSYQYTTNNTPEIDIALEKLPDKRKPPNMVICTKLKRDVYSSDSCEEDLPNEDESLSTFDHKSQQTISRIPISTINRPLTASPPLSKSTNKSIDLPACQKMSTTLKSEEQVSPCKSRSKRNPKDIGDPFTYSSYSFEDTGQQKTPKQKRRRKATNTKRETHDQRKALSNITNGKLAIATLSTIGLGVYAAVKRAQSKRPNPLTDSPPINASSAEEEAFIQEFLK</sequence>
<proteinExistence type="inferred from homology"/>
<name>A0A9N9C8D7_9GLOM</name>
<dbReference type="InterPro" id="IPR039028">
    <property type="entry name" value="BCKD/PDK"/>
</dbReference>
<evidence type="ECO:0000256" key="4">
    <source>
        <dbReference type="ARBA" id="ARBA00022777"/>
    </source>
</evidence>
<dbReference type="Gene3D" id="1.20.140.20">
    <property type="entry name" value="Alpha-ketoacid/pyruvate dehydrogenase kinase, N-terminal domain"/>
    <property type="match status" value="1"/>
</dbReference>
<accession>A0A9N9C8D7</accession>
<dbReference type="SUPFAM" id="SSF69012">
    <property type="entry name" value="alpha-ketoacid dehydrogenase kinase, N-terminal domain"/>
    <property type="match status" value="1"/>
</dbReference>